<accession>A0AAF0FRH0</accession>
<name>A0AAF0FRH0_9EURY</name>
<dbReference type="EMBL" id="CP091092">
    <property type="protein sequence ID" value="WFN36661.1"/>
    <property type="molecule type" value="Genomic_DNA"/>
</dbReference>
<reference evidence="1" key="1">
    <citation type="submission" date="2022-01" db="EMBL/GenBank/DDBJ databases">
        <title>Complete genome of Methanomicrobium antiquum DSM 21220.</title>
        <authorList>
            <person name="Chen S.-C."/>
            <person name="You Y.-T."/>
            <person name="Zhou Y.-Z."/>
            <person name="Lai M.-C."/>
        </authorList>
    </citation>
    <scope>NUCLEOTIDE SEQUENCE</scope>
    <source>
        <strain evidence="1">DSM 21220</strain>
    </source>
</reference>
<organism evidence="1 2">
    <name type="scientific">Methanomicrobium antiquum</name>
    <dbReference type="NCBI Taxonomy" id="487686"/>
    <lineage>
        <taxon>Archaea</taxon>
        <taxon>Methanobacteriati</taxon>
        <taxon>Methanobacteriota</taxon>
        <taxon>Stenosarchaea group</taxon>
        <taxon>Methanomicrobia</taxon>
        <taxon>Methanomicrobiales</taxon>
        <taxon>Methanomicrobiaceae</taxon>
        <taxon>Methanomicrobium</taxon>
    </lineage>
</organism>
<evidence type="ECO:0000313" key="2">
    <source>
        <dbReference type="Proteomes" id="UP001218895"/>
    </source>
</evidence>
<dbReference type="Proteomes" id="UP001218895">
    <property type="component" value="Chromosome"/>
</dbReference>
<keyword evidence="2" id="KW-1185">Reference proteome</keyword>
<dbReference type="RefSeq" id="WP_278099496.1">
    <property type="nucleotide sequence ID" value="NZ_CP091092.1"/>
</dbReference>
<gene>
    <name evidence="1" type="ORF">L1994_11035</name>
</gene>
<evidence type="ECO:0008006" key="3">
    <source>
        <dbReference type="Google" id="ProtNLM"/>
    </source>
</evidence>
<protein>
    <recommendedName>
        <fullName evidence="3">Peptidase C39-like domain-containing protein</fullName>
    </recommendedName>
</protein>
<proteinExistence type="predicted"/>
<sequence length="367" mass="41775">MDIETVEKYSVSQDNAFIGAKNEFNKFIYSGAISKDVYSVDMLKNEPVLIYDINGLLLYYQFPIEKNGENLGYIKATASKVLGGPVSIIMDSPDEICYDKLLSDSVKSFEKKALSSEKIISSQLVEYDYQYLYVMLEIKGHNDQLREIIVDQDGETIFDSTDKNKSIDGHSYYASLDPSNIDEKIKSWDEQFNEKAGVSKASEYMDLWNQANLLTQPNEYWCTVTTGKMIAYWFGVSDSYTTIAEIMDSIDQYGNPKGTPGHDSELEYYTNDPDGLQLPTLYRSGGQIVYYQGKDHIRDNENPIASGVSAGFGAHARAIAGYFYSGDSEYFRVYDPGKYMIGDEIFSERYWENFDTAGIQEWIFVDW</sequence>
<dbReference type="KEGG" id="manq:L1994_11035"/>
<dbReference type="AlphaFoldDB" id="A0AAF0FRH0"/>
<dbReference type="GeneID" id="79950940"/>
<evidence type="ECO:0000313" key="1">
    <source>
        <dbReference type="EMBL" id="WFN36661.1"/>
    </source>
</evidence>